<dbReference type="Pfam" id="PF14397">
    <property type="entry name" value="ATPgrasp_ST"/>
    <property type="match status" value="1"/>
</dbReference>
<evidence type="ECO:0000313" key="2">
    <source>
        <dbReference type="EMBL" id="MBC8584705.1"/>
    </source>
</evidence>
<dbReference type="AlphaFoldDB" id="A0A926ELR9"/>
<dbReference type="InterPro" id="IPR039523">
    <property type="entry name" value="RimK-rel_E_lig_ATP-grasp"/>
</dbReference>
<sequence>MPNIKYVLQRITQMDYKSMIDTAKKVHMRSGKNTMSIFFDMIKCGFQYQAGYMDYWVFEFETLTPAQRATYITRGQNNRYVRLLNKKESWYKISDKVNFLKIFDGYHGRDWMDLREHTPQEFEVFCQQHSKIVAKLLDGSCGRGIEFFETGDKSKIVGLYDMLLAGKRYLVEEYLTQHEQINKLYPMAVNTIRLVTIKNGDTVHLVFACIRIGNGKEVDNLNSGGMAALIDMETGKISTPAADKNGKAYDIHPLTKVKLIGYPLPFFQEGVELVKKAALLIPDLAYVGWDVAVTPTGPVLIEANEFPGHDLYQFQVQLGPDKIGLMPRFDKACEGLAPVNE</sequence>
<gene>
    <name evidence="2" type="ORF">H8705_03835</name>
</gene>
<accession>A0A926ELR9</accession>
<dbReference type="EMBL" id="JACRTD010000002">
    <property type="protein sequence ID" value="MBC8584705.1"/>
    <property type="molecule type" value="Genomic_DNA"/>
</dbReference>
<evidence type="ECO:0000259" key="1">
    <source>
        <dbReference type="Pfam" id="PF14397"/>
    </source>
</evidence>
<dbReference type="SUPFAM" id="SSF56059">
    <property type="entry name" value="Glutathione synthetase ATP-binding domain-like"/>
    <property type="match status" value="1"/>
</dbReference>
<dbReference type="RefSeq" id="WP_262394526.1">
    <property type="nucleotide sequence ID" value="NZ_JACRTD010000002.1"/>
</dbReference>
<keyword evidence="3" id="KW-1185">Reference proteome</keyword>
<comment type="caution">
    <text evidence="2">The sequence shown here is derived from an EMBL/GenBank/DDBJ whole genome shotgun (WGS) entry which is preliminary data.</text>
</comment>
<evidence type="ECO:0000313" key="3">
    <source>
        <dbReference type="Proteomes" id="UP000623678"/>
    </source>
</evidence>
<dbReference type="Proteomes" id="UP000623678">
    <property type="component" value="Unassembled WGS sequence"/>
</dbReference>
<proteinExistence type="predicted"/>
<feature type="domain" description="Alpha-L-glutamate ligase-related protein ATP-grasp" evidence="1">
    <location>
        <begin position="76"/>
        <end position="314"/>
    </location>
</feature>
<protein>
    <recommendedName>
        <fullName evidence="1">Alpha-L-glutamate ligase-related protein ATP-grasp domain-containing protein</fullName>
    </recommendedName>
</protein>
<reference evidence="2" key="1">
    <citation type="submission" date="2020-08" db="EMBL/GenBank/DDBJ databases">
        <title>Genome public.</title>
        <authorList>
            <person name="Liu C."/>
            <person name="Sun Q."/>
        </authorList>
    </citation>
    <scope>NUCLEOTIDE SEQUENCE</scope>
    <source>
        <strain evidence="2">NSJ-64</strain>
    </source>
</reference>
<organism evidence="2 3">
    <name type="scientific">Youxingia wuxianensis</name>
    <dbReference type="NCBI Taxonomy" id="2763678"/>
    <lineage>
        <taxon>Bacteria</taxon>
        <taxon>Bacillati</taxon>
        <taxon>Bacillota</taxon>
        <taxon>Clostridia</taxon>
        <taxon>Eubacteriales</taxon>
        <taxon>Oscillospiraceae</taxon>
        <taxon>Youxingia</taxon>
    </lineage>
</organism>
<name>A0A926ELR9_9FIRM</name>